<feature type="region of interest" description="Disordered" evidence="1">
    <location>
        <begin position="35"/>
        <end position="64"/>
    </location>
</feature>
<dbReference type="Proteomes" id="UP001174934">
    <property type="component" value="Unassembled WGS sequence"/>
</dbReference>
<accession>A0AA40CB00</accession>
<feature type="compositionally biased region" description="Polar residues" evidence="1">
    <location>
        <begin position="35"/>
        <end position="47"/>
    </location>
</feature>
<organism evidence="2 3">
    <name type="scientific">Bombardia bombarda</name>
    <dbReference type="NCBI Taxonomy" id="252184"/>
    <lineage>
        <taxon>Eukaryota</taxon>
        <taxon>Fungi</taxon>
        <taxon>Dikarya</taxon>
        <taxon>Ascomycota</taxon>
        <taxon>Pezizomycotina</taxon>
        <taxon>Sordariomycetes</taxon>
        <taxon>Sordariomycetidae</taxon>
        <taxon>Sordariales</taxon>
        <taxon>Lasiosphaeriaceae</taxon>
        <taxon>Bombardia</taxon>
    </lineage>
</organism>
<evidence type="ECO:0000313" key="3">
    <source>
        <dbReference type="Proteomes" id="UP001174934"/>
    </source>
</evidence>
<protein>
    <submittedName>
        <fullName evidence="2">Uncharacterized protein</fullName>
    </submittedName>
</protein>
<keyword evidence="3" id="KW-1185">Reference proteome</keyword>
<reference evidence="2" key="1">
    <citation type="submission" date="2023-06" db="EMBL/GenBank/DDBJ databases">
        <title>Genome-scale phylogeny and comparative genomics of the fungal order Sordariales.</title>
        <authorList>
            <consortium name="Lawrence Berkeley National Laboratory"/>
            <person name="Hensen N."/>
            <person name="Bonometti L."/>
            <person name="Westerberg I."/>
            <person name="Brannstrom I.O."/>
            <person name="Guillou S."/>
            <person name="Cros-Aarteil S."/>
            <person name="Calhoun S."/>
            <person name="Haridas S."/>
            <person name="Kuo A."/>
            <person name="Mondo S."/>
            <person name="Pangilinan J."/>
            <person name="Riley R."/>
            <person name="LaButti K."/>
            <person name="Andreopoulos B."/>
            <person name="Lipzen A."/>
            <person name="Chen C."/>
            <person name="Yanf M."/>
            <person name="Daum C."/>
            <person name="Ng V."/>
            <person name="Clum A."/>
            <person name="Steindorff A."/>
            <person name="Ohm R."/>
            <person name="Martin F."/>
            <person name="Silar P."/>
            <person name="Natvig D."/>
            <person name="Lalanne C."/>
            <person name="Gautier V."/>
            <person name="Ament-velasquez S.L."/>
            <person name="Kruys A."/>
            <person name="Hutchinson M.I."/>
            <person name="Powell A.J."/>
            <person name="Barry K."/>
            <person name="Miller A.N."/>
            <person name="Grigoriev I.V."/>
            <person name="Debuchy R."/>
            <person name="Gladieux P."/>
            <person name="Thoren M.H."/>
            <person name="Johannesson H."/>
        </authorList>
    </citation>
    <scope>NUCLEOTIDE SEQUENCE</scope>
    <source>
        <strain evidence="2">SMH3391-2</strain>
    </source>
</reference>
<gene>
    <name evidence="2" type="ORF">B0T17DRAFT_507213</name>
</gene>
<dbReference type="AlphaFoldDB" id="A0AA40CB00"/>
<comment type="caution">
    <text evidence="2">The sequence shown here is derived from an EMBL/GenBank/DDBJ whole genome shotgun (WGS) entry which is preliminary data.</text>
</comment>
<dbReference type="EMBL" id="JAULSR010000002">
    <property type="protein sequence ID" value="KAK0630773.1"/>
    <property type="molecule type" value="Genomic_DNA"/>
</dbReference>
<sequence length="398" mass="45770">MEASPARWLFAGSVEERVRIVSRHWEKGLASITTESKCRSFTSSAIRSNKDDEENQQNQQEEVVEAEPYKPMRAERPWRNRRNFVRNPDPALIALAREKTREFWLKRLRRNTKEQRRSEDPEAGRDIFVVPPVLLDLDAEGSRYVRSYNAKVDGREQKVLWAQNPELAALEGRMNRFRDELHEAKDRWVEQPAHLDRRRITERDILSVAFLGVSGVNRNPQTAVQEESEPLSSDEAQDEQTSQPEPASSVHEQLLGPVDEKLLWSIGIPARIAADTKQAVRVLVQRLREQPPQELNVESVEELKHTLADTDFQQVQRIIAPLLQTKEGCVVVSRCAHEIIDACTRERHLFDEDYVSRVFIFLKTVSSSLATLELEFDLSSHPSSAWLEGLFLDPIPLD</sequence>
<evidence type="ECO:0000256" key="1">
    <source>
        <dbReference type="SAM" id="MobiDB-lite"/>
    </source>
</evidence>
<evidence type="ECO:0000313" key="2">
    <source>
        <dbReference type="EMBL" id="KAK0630773.1"/>
    </source>
</evidence>
<name>A0AA40CB00_9PEZI</name>
<feature type="region of interest" description="Disordered" evidence="1">
    <location>
        <begin position="219"/>
        <end position="250"/>
    </location>
</feature>
<proteinExistence type="predicted"/>